<organism evidence="2 3">
    <name type="scientific">Streptococcus mitis 18/56</name>
    <dbReference type="NCBI Taxonomy" id="1340485"/>
    <lineage>
        <taxon>Bacteria</taxon>
        <taxon>Bacillati</taxon>
        <taxon>Bacillota</taxon>
        <taxon>Bacilli</taxon>
        <taxon>Lactobacillales</taxon>
        <taxon>Streptococcaceae</taxon>
        <taxon>Streptococcus</taxon>
        <taxon>Streptococcus mitis group</taxon>
    </lineage>
</organism>
<name>S7Z185_STRMT</name>
<reference evidence="2 3" key="1">
    <citation type="submission" date="2013-06" db="EMBL/GenBank/DDBJ databases">
        <title>Genome sequencing of Streptococcus mitis strains.</title>
        <authorList>
            <person name="Ikryannikova L.N."/>
            <person name="Ilina E.N."/>
            <person name="Kostryukova E.S."/>
            <person name="Semashko T.A."/>
            <person name="Savinova T.A."/>
            <person name="Karpova I.Y."/>
            <person name="Larin A.K."/>
            <person name="Ischenko D.S."/>
            <person name="Dubovickaya V.A."/>
            <person name="Sidorenko S.V."/>
            <person name="Govorun V.M."/>
        </authorList>
    </citation>
    <scope>NUCLEOTIDE SEQUENCE [LARGE SCALE GENOMIC DNA]</scope>
    <source>
        <strain evidence="2 3">18/56</strain>
    </source>
</reference>
<evidence type="ECO:0000313" key="2">
    <source>
        <dbReference type="EMBL" id="EPR97304.1"/>
    </source>
</evidence>
<dbReference type="CDD" id="cd02857">
    <property type="entry name" value="E_set_CDase_PDE_N"/>
    <property type="match status" value="1"/>
</dbReference>
<dbReference type="EMBL" id="ATAA01000001">
    <property type="protein sequence ID" value="EPR97304.1"/>
    <property type="molecule type" value="Genomic_DNA"/>
</dbReference>
<accession>S7Z185</accession>
<dbReference type="AlphaFoldDB" id="S7Z185"/>
<dbReference type="InterPro" id="IPR013783">
    <property type="entry name" value="Ig-like_fold"/>
</dbReference>
<dbReference type="Pfam" id="PF02903">
    <property type="entry name" value="Alpha-amylase_N"/>
    <property type="match status" value="1"/>
</dbReference>
<evidence type="ECO:0000313" key="3">
    <source>
        <dbReference type="Proteomes" id="UP000014970"/>
    </source>
</evidence>
<evidence type="ECO:0000259" key="1">
    <source>
        <dbReference type="Pfam" id="PF02903"/>
    </source>
</evidence>
<dbReference type="InterPro" id="IPR014756">
    <property type="entry name" value="Ig_E-set"/>
</dbReference>
<sequence>MELSAIYHRPESEYAYLYKDKKLHIRIRTKKGDIESINLHYGDPFIFMEEFYQDTKKMAKITSDALFDHWQVEVSVDFARIQYLFELKDTEGQSILYGDKGCVENSLENLHAIGNGFKLPYLHEIDACMVPDWVSNTVWYQIFPERFANGNALLNQKGL</sequence>
<feature type="domain" description="Glycoside hydrolase family 13 N-terminal Ig-like" evidence="1">
    <location>
        <begin position="1"/>
        <end position="123"/>
    </location>
</feature>
<dbReference type="Gene3D" id="3.20.20.80">
    <property type="entry name" value="Glycosidases"/>
    <property type="match status" value="1"/>
</dbReference>
<dbReference type="SUPFAM" id="SSF81296">
    <property type="entry name" value="E set domains"/>
    <property type="match status" value="1"/>
</dbReference>
<protein>
    <recommendedName>
        <fullName evidence="1">Glycoside hydrolase family 13 N-terminal Ig-like domain-containing protein</fullName>
    </recommendedName>
</protein>
<comment type="caution">
    <text evidence="2">The sequence shown here is derived from an EMBL/GenBank/DDBJ whole genome shotgun (WGS) entry which is preliminary data.</text>
</comment>
<dbReference type="GO" id="GO:0004553">
    <property type="term" value="F:hydrolase activity, hydrolyzing O-glycosyl compounds"/>
    <property type="evidence" value="ECO:0007669"/>
    <property type="project" value="InterPro"/>
</dbReference>
<dbReference type="InterPro" id="IPR004185">
    <property type="entry name" value="Glyco_hydro_13_lg-like_dom"/>
</dbReference>
<proteinExistence type="predicted"/>
<gene>
    <name evidence="2" type="ORF">M059_00145</name>
</gene>
<dbReference type="GO" id="GO:0005975">
    <property type="term" value="P:carbohydrate metabolic process"/>
    <property type="evidence" value="ECO:0007669"/>
    <property type="project" value="InterPro"/>
</dbReference>
<dbReference type="Gene3D" id="2.60.40.10">
    <property type="entry name" value="Immunoglobulins"/>
    <property type="match status" value="1"/>
</dbReference>
<dbReference type="PATRIC" id="fig|1340485.3.peg.33"/>
<dbReference type="Proteomes" id="UP000014970">
    <property type="component" value="Unassembled WGS sequence"/>
</dbReference>